<reference evidence="2" key="1">
    <citation type="submission" date="2025-08" db="UniProtKB">
        <authorList>
            <consortium name="RefSeq"/>
        </authorList>
    </citation>
    <scope>IDENTIFICATION</scope>
    <source>
        <tissue evidence="2">Total insect</tissue>
    </source>
</reference>
<dbReference type="AlphaFoldDB" id="A0A6P8ZCV9"/>
<dbReference type="KEGG" id="tpal:117648432"/>
<dbReference type="Proteomes" id="UP000515158">
    <property type="component" value="Unplaced"/>
</dbReference>
<dbReference type="GeneID" id="117648432"/>
<gene>
    <name evidence="2" type="primary">LOC117648432</name>
</gene>
<dbReference type="InParanoid" id="A0A6P8ZCV9"/>
<proteinExistence type="predicted"/>
<name>A0A6P8ZCV9_THRPL</name>
<accession>A0A6P8ZCV9</accession>
<evidence type="ECO:0000313" key="2">
    <source>
        <dbReference type="RefSeq" id="XP_034246827.1"/>
    </source>
</evidence>
<organism evidence="2">
    <name type="scientific">Thrips palmi</name>
    <name type="common">Melon thrips</name>
    <dbReference type="NCBI Taxonomy" id="161013"/>
    <lineage>
        <taxon>Eukaryota</taxon>
        <taxon>Metazoa</taxon>
        <taxon>Ecdysozoa</taxon>
        <taxon>Arthropoda</taxon>
        <taxon>Hexapoda</taxon>
        <taxon>Insecta</taxon>
        <taxon>Pterygota</taxon>
        <taxon>Neoptera</taxon>
        <taxon>Paraneoptera</taxon>
        <taxon>Thysanoptera</taxon>
        <taxon>Terebrantia</taxon>
        <taxon>Thripoidea</taxon>
        <taxon>Thripidae</taxon>
        <taxon>Thrips</taxon>
    </lineage>
</organism>
<protein>
    <submittedName>
        <fullName evidence="2">Uncharacterized protein LOC117648432</fullName>
    </submittedName>
</protein>
<evidence type="ECO:0000313" key="1">
    <source>
        <dbReference type="Proteomes" id="UP000515158"/>
    </source>
</evidence>
<keyword evidence="1" id="KW-1185">Reference proteome</keyword>
<sequence length="143" mass="15293">MALQALRRCPGLGVVRLERCRGPGPVLHCGTFTPKSVTILDTPVSKQLVELLANACPGSRLEDCTITSNVEQAAVMFASVLKMALVADGKVPEQLKALQVTLLPPGPAADAKPGVLKWKRLGLKGTMSYNRVELTALFSRVND</sequence>
<dbReference type="RefSeq" id="XP_034246827.1">
    <property type="nucleotide sequence ID" value="XM_034390936.1"/>
</dbReference>